<gene>
    <name evidence="3" type="ORF">A3C12_00980</name>
</gene>
<dbReference type="InterPro" id="IPR050239">
    <property type="entry name" value="Sigma-70_RNA_pol_init_factors"/>
</dbReference>
<dbReference type="PRINTS" id="PR00046">
    <property type="entry name" value="SIGMA70FCT"/>
</dbReference>
<proteinExistence type="predicted"/>
<sequence>MLQPIKVGIKPREVSQSLLKQVENKRVREVLEKRFGLKNEGKETLEAIGKSYGITRERVRQIESDGLKLLARPAVYGLAESVFAALEEHLREHGGVAKNEQLYQSLATEKDHPHIEFLLTVGKQFQKARETEEAHGTWFADKNAKSTADKIIAGAVLGLEEKKTPVSRAEMLDILAAEAEKVLGHKPKEPALLAYLGVSKLIGQNPYGEYGLVSWPTIHPKGVRDKAYIVLAKSGKPMHFREVAEAINKMAWTKKPAHHQTVHNELIKASSRFVLVGRGLYALREWGYTPGTVADVMQSVLKDAGQPMAREEIVRQVLEKRFVKENTILLNLQNRSIFGRNAEGRYHLV</sequence>
<dbReference type="InterPro" id="IPR038087">
    <property type="entry name" value="RNAP_delta_N_dom_sf"/>
</dbReference>
<dbReference type="InterPro" id="IPR036388">
    <property type="entry name" value="WH-like_DNA-bd_sf"/>
</dbReference>
<dbReference type="AlphaFoldDB" id="A0A1G2KU02"/>
<protein>
    <recommendedName>
        <fullName evidence="2">HTH HARE-type domain-containing protein</fullName>
    </recommendedName>
</protein>
<dbReference type="PANTHER" id="PTHR30603:SF47">
    <property type="entry name" value="RNA POLYMERASE SIGMA FACTOR SIGD, CHLOROPLASTIC"/>
    <property type="match status" value="1"/>
</dbReference>
<dbReference type="Pfam" id="PF04545">
    <property type="entry name" value="Sigma70_r4"/>
    <property type="match status" value="1"/>
</dbReference>
<name>A0A1G2KU02_9BACT</name>
<evidence type="ECO:0000313" key="3">
    <source>
        <dbReference type="EMBL" id="OHA01901.1"/>
    </source>
</evidence>
<evidence type="ECO:0000313" key="4">
    <source>
        <dbReference type="Proteomes" id="UP000178710"/>
    </source>
</evidence>
<evidence type="ECO:0000259" key="2">
    <source>
        <dbReference type="PROSITE" id="PS51913"/>
    </source>
</evidence>
<reference evidence="3 4" key="1">
    <citation type="journal article" date="2016" name="Nat. Commun.">
        <title>Thousands of microbial genomes shed light on interconnected biogeochemical processes in an aquifer system.</title>
        <authorList>
            <person name="Anantharaman K."/>
            <person name="Brown C.T."/>
            <person name="Hug L.A."/>
            <person name="Sharon I."/>
            <person name="Castelle C.J."/>
            <person name="Probst A.J."/>
            <person name="Thomas B.C."/>
            <person name="Singh A."/>
            <person name="Wilkins M.J."/>
            <person name="Karaoz U."/>
            <person name="Brodie E.L."/>
            <person name="Williams K.H."/>
            <person name="Hubbard S.S."/>
            <person name="Banfield J.F."/>
        </authorList>
    </citation>
    <scope>NUCLEOTIDE SEQUENCE [LARGE SCALE GENOMIC DNA]</scope>
</reference>
<dbReference type="InterPro" id="IPR013324">
    <property type="entry name" value="RNA_pol_sigma_r3/r4-like"/>
</dbReference>
<keyword evidence="1" id="KW-0804">Transcription</keyword>
<dbReference type="InterPro" id="IPR007630">
    <property type="entry name" value="RNA_pol_sigma70_r4"/>
</dbReference>
<dbReference type="Gene3D" id="1.10.10.10">
    <property type="entry name" value="Winged helix-like DNA-binding domain superfamily/Winged helix DNA-binding domain"/>
    <property type="match status" value="1"/>
</dbReference>
<comment type="caution">
    <text evidence="3">The sequence shown here is derived from an EMBL/GenBank/DDBJ whole genome shotgun (WGS) entry which is preliminary data.</text>
</comment>
<dbReference type="Pfam" id="PF05066">
    <property type="entry name" value="HARE-HTH"/>
    <property type="match status" value="1"/>
</dbReference>
<dbReference type="EMBL" id="MHQK01000016">
    <property type="protein sequence ID" value="OHA01901.1"/>
    <property type="molecule type" value="Genomic_DNA"/>
</dbReference>
<dbReference type="InterPro" id="IPR000943">
    <property type="entry name" value="RNA_pol_sigma70"/>
</dbReference>
<dbReference type="PROSITE" id="PS51913">
    <property type="entry name" value="HTH_HARE"/>
    <property type="match status" value="1"/>
</dbReference>
<dbReference type="PANTHER" id="PTHR30603">
    <property type="entry name" value="RNA POLYMERASE SIGMA FACTOR RPO"/>
    <property type="match status" value="1"/>
</dbReference>
<dbReference type="GO" id="GO:0006352">
    <property type="term" value="P:DNA-templated transcription initiation"/>
    <property type="evidence" value="ECO:0007669"/>
    <property type="project" value="InterPro"/>
</dbReference>
<feature type="domain" description="HTH HARE-type" evidence="2">
    <location>
        <begin position="221"/>
        <end position="286"/>
    </location>
</feature>
<dbReference type="Proteomes" id="UP000178710">
    <property type="component" value="Unassembled WGS sequence"/>
</dbReference>
<dbReference type="Gene3D" id="1.10.10.1250">
    <property type="entry name" value="RNA polymerase, subunit delta, N-terminal domain"/>
    <property type="match status" value="1"/>
</dbReference>
<evidence type="ECO:0000256" key="1">
    <source>
        <dbReference type="ARBA" id="ARBA00023163"/>
    </source>
</evidence>
<accession>A0A1G2KU02</accession>
<dbReference type="GO" id="GO:0003700">
    <property type="term" value="F:DNA-binding transcription factor activity"/>
    <property type="evidence" value="ECO:0007669"/>
    <property type="project" value="InterPro"/>
</dbReference>
<dbReference type="SUPFAM" id="SSF88659">
    <property type="entry name" value="Sigma3 and sigma4 domains of RNA polymerase sigma factors"/>
    <property type="match status" value="1"/>
</dbReference>
<dbReference type="InterPro" id="IPR007759">
    <property type="entry name" value="Asxl_HARE-HTH"/>
</dbReference>
<organism evidence="3 4">
    <name type="scientific">Candidatus Sungbacteria bacterium RIFCSPHIGHO2_02_FULL_49_20</name>
    <dbReference type="NCBI Taxonomy" id="1802272"/>
    <lineage>
        <taxon>Bacteria</taxon>
        <taxon>Candidatus Sungiibacteriota</taxon>
    </lineage>
</organism>